<gene>
    <name evidence="1" type="ORF">MAIT1_00222</name>
</gene>
<dbReference type="AlphaFoldDB" id="A0A1Y2K841"/>
<dbReference type="Proteomes" id="UP000194003">
    <property type="component" value="Unassembled WGS sequence"/>
</dbReference>
<proteinExistence type="predicted"/>
<evidence type="ECO:0000313" key="1">
    <source>
        <dbReference type="EMBL" id="OSM06898.1"/>
    </source>
</evidence>
<dbReference type="EMBL" id="LVJN01000015">
    <property type="protein sequence ID" value="OSM06898.1"/>
    <property type="molecule type" value="Genomic_DNA"/>
</dbReference>
<organism evidence="1 2">
    <name type="scientific">Magnetofaba australis IT-1</name>
    <dbReference type="NCBI Taxonomy" id="1434232"/>
    <lineage>
        <taxon>Bacteria</taxon>
        <taxon>Pseudomonadati</taxon>
        <taxon>Pseudomonadota</taxon>
        <taxon>Magnetococcia</taxon>
        <taxon>Magnetococcales</taxon>
        <taxon>Magnetococcaceae</taxon>
        <taxon>Magnetofaba</taxon>
    </lineage>
</organism>
<sequence>MILPLFLLFAFLLHDPSPRTFPDFLSAEELGLAAGFILLTWLLVKAARRHRKPILILSQSHLTIPFAGLEIPWRNMGFAWIDEIRYYVNEHAPITHAISFHFRMDSQISRKMTLWGKILLHNEKFDALFRPRPLRSKVGLSYRCACYGAKETLEFLDSRGDETPLDCPHKVSLFKLDAAGFCNVRGAEVVNRINAQIHRHAELAQPPSNTGDEA</sequence>
<keyword evidence="2" id="KW-1185">Reference proteome</keyword>
<name>A0A1Y2K841_9PROT</name>
<reference evidence="1 2" key="1">
    <citation type="journal article" date="2016" name="BMC Genomics">
        <title>Combined genomic and structural analyses of a cultured magnetotactic bacterium reveals its niche adaptation to a dynamic environment.</title>
        <authorList>
            <person name="Araujo A.C."/>
            <person name="Morillo V."/>
            <person name="Cypriano J."/>
            <person name="Teixeira L.C."/>
            <person name="Leao P."/>
            <person name="Lyra S."/>
            <person name="Almeida L.G."/>
            <person name="Bazylinski D.A."/>
            <person name="Vasconcellos A.T."/>
            <person name="Abreu F."/>
            <person name="Lins U."/>
        </authorList>
    </citation>
    <scope>NUCLEOTIDE SEQUENCE [LARGE SCALE GENOMIC DNA]</scope>
    <source>
        <strain evidence="1 2">IT-1</strain>
    </source>
</reference>
<comment type="caution">
    <text evidence="1">The sequence shown here is derived from an EMBL/GenBank/DDBJ whole genome shotgun (WGS) entry which is preliminary data.</text>
</comment>
<protein>
    <submittedName>
        <fullName evidence="1">Uncharacterized protein</fullName>
    </submittedName>
</protein>
<dbReference type="STRING" id="1434232.MAIT1_00222"/>
<accession>A0A1Y2K841</accession>
<evidence type="ECO:0000313" key="2">
    <source>
        <dbReference type="Proteomes" id="UP000194003"/>
    </source>
</evidence>